<accession>A0A5Q0H1W9</accession>
<dbReference type="Gene3D" id="3.10.450.50">
    <property type="match status" value="1"/>
</dbReference>
<dbReference type="AlphaFoldDB" id="A0A5Q0H1W9"/>
<evidence type="ECO:0000313" key="3">
    <source>
        <dbReference type="Proteomes" id="UP000325787"/>
    </source>
</evidence>
<keyword evidence="3" id="KW-1185">Reference proteome</keyword>
<gene>
    <name evidence="2" type="ORF">EKG83_25025</name>
</gene>
<dbReference type="RefSeq" id="WP_033434243.1">
    <property type="nucleotide sequence ID" value="NZ_CP034550.1"/>
</dbReference>
<sequence length="142" mass="15442">MATESLEPARTGEPVVVLVEQLVGRWAVGDAVGVSRLFAEPVQWWTTPVPGAPWPAHVRTRREVEAFFIAFRGALEPGGITSQGLVVDRSDAVLMGRLDLRTPAGGCPVNQHFALSIGVRDGLISDFHLYLDTFAIRLALPR</sequence>
<dbReference type="KEGG" id="ssyi:EKG83_25025"/>
<proteinExistence type="predicted"/>
<dbReference type="Proteomes" id="UP000325787">
    <property type="component" value="Chromosome"/>
</dbReference>
<name>A0A5Q0H1W9_SACSY</name>
<dbReference type="InterPro" id="IPR032710">
    <property type="entry name" value="NTF2-like_dom_sf"/>
</dbReference>
<dbReference type="Pfam" id="PF12680">
    <property type="entry name" value="SnoaL_2"/>
    <property type="match status" value="1"/>
</dbReference>
<dbReference type="InterPro" id="IPR037401">
    <property type="entry name" value="SnoaL-like"/>
</dbReference>
<reference evidence="3" key="1">
    <citation type="journal article" date="2021" name="Curr. Microbiol.">
        <title>Complete genome of nocamycin-producing strain Saccharothrix syringae NRRL B-16468 reveals the biosynthetic potential for secondary metabolites.</title>
        <authorList>
            <person name="Mo X."/>
            <person name="Yang S."/>
        </authorList>
    </citation>
    <scope>NUCLEOTIDE SEQUENCE [LARGE SCALE GENOMIC DNA]</scope>
    <source>
        <strain evidence="3">ATCC 51364 / DSM 43886 / JCM 6844 / KCTC 9398 / NBRC 14523 / NRRL B-16468 / INA 2240</strain>
    </source>
</reference>
<dbReference type="EMBL" id="CP034550">
    <property type="protein sequence ID" value="QFZ20241.1"/>
    <property type="molecule type" value="Genomic_DNA"/>
</dbReference>
<dbReference type="OrthoDB" id="8722217at2"/>
<dbReference type="SUPFAM" id="SSF54427">
    <property type="entry name" value="NTF2-like"/>
    <property type="match status" value="1"/>
</dbReference>
<organism evidence="2 3">
    <name type="scientific">Saccharothrix syringae</name>
    <name type="common">Nocardiopsis syringae</name>
    <dbReference type="NCBI Taxonomy" id="103733"/>
    <lineage>
        <taxon>Bacteria</taxon>
        <taxon>Bacillati</taxon>
        <taxon>Actinomycetota</taxon>
        <taxon>Actinomycetes</taxon>
        <taxon>Pseudonocardiales</taxon>
        <taxon>Pseudonocardiaceae</taxon>
        <taxon>Saccharothrix</taxon>
    </lineage>
</organism>
<evidence type="ECO:0000259" key="1">
    <source>
        <dbReference type="Pfam" id="PF12680"/>
    </source>
</evidence>
<evidence type="ECO:0000313" key="2">
    <source>
        <dbReference type="EMBL" id="QFZ20241.1"/>
    </source>
</evidence>
<protein>
    <recommendedName>
        <fullName evidence="1">SnoaL-like domain-containing protein</fullName>
    </recommendedName>
</protein>
<feature type="domain" description="SnoaL-like" evidence="1">
    <location>
        <begin position="19"/>
        <end position="125"/>
    </location>
</feature>